<gene>
    <name evidence="3" type="ORF">BABA_01605</name>
</gene>
<dbReference type="STRING" id="1117379.BABA_01605"/>
<dbReference type="Proteomes" id="UP000006316">
    <property type="component" value="Unassembled WGS sequence"/>
</dbReference>
<dbReference type="AlphaFoldDB" id="K6DFK6"/>
<dbReference type="InterPro" id="IPR036291">
    <property type="entry name" value="NAD(P)-bd_dom_sf"/>
</dbReference>
<protein>
    <submittedName>
        <fullName evidence="3">NAD-dependent epimerase/dehydratase</fullName>
    </submittedName>
</protein>
<keyword evidence="4" id="KW-1185">Reference proteome</keyword>
<evidence type="ECO:0000313" key="4">
    <source>
        <dbReference type="Proteomes" id="UP000006316"/>
    </source>
</evidence>
<sequence>MKNILIIGASGFIGKHLLPVLYNLGHNITTIDRSKNHYDGLLDNVNFNYGNLQDLDLGEFLCEKDIVILLAGKSGALDSYTNYKNDLDNNSLLVLTLLDAIRKLDKKPTVIFPSSRLVYGKQQNGCVSEDGDIFPMSPYAIHKLSCEHYLKAYHNMYDINYINFRISIPYGYDNVFRNGFGIVNSFIKKAFDNEEIKLFGDGSQLRDIIYIGDLVEILIRTIDNVEEVWNETYNLGGTEVLSLYEIASKVVKLIGSGKITFQPWPKEYSLIETGDLFLDSQKIYKKINYIPQFTLEEVCYKLLMEKSSEMDGINNVYK</sequence>
<proteinExistence type="inferred from homology"/>
<name>K6DFK6_9BACI</name>
<evidence type="ECO:0000256" key="1">
    <source>
        <dbReference type="ARBA" id="ARBA00007637"/>
    </source>
</evidence>
<dbReference type="eggNOG" id="COG0451">
    <property type="taxonomic scope" value="Bacteria"/>
</dbReference>
<comment type="similarity">
    <text evidence="1">Belongs to the NAD(P)-dependent epimerase/dehydratase family.</text>
</comment>
<reference evidence="3 4" key="1">
    <citation type="journal article" date="2012" name="Front. Microbiol.">
        <title>Redundancy and modularity in membrane-associated dissimilatory nitrate reduction in Bacillus.</title>
        <authorList>
            <person name="Heylen K."/>
            <person name="Keltjens J."/>
        </authorList>
    </citation>
    <scope>NUCLEOTIDE SEQUENCE [LARGE SCALE GENOMIC DNA]</scope>
    <source>
        <strain evidence="4">LMG 21833T</strain>
    </source>
</reference>
<evidence type="ECO:0000313" key="3">
    <source>
        <dbReference type="EMBL" id="EKN71337.1"/>
    </source>
</evidence>
<accession>K6DFK6</accession>
<dbReference type="OrthoDB" id="9771073at2"/>
<dbReference type="Pfam" id="PF01370">
    <property type="entry name" value="Epimerase"/>
    <property type="match status" value="1"/>
</dbReference>
<dbReference type="Gene3D" id="3.40.50.720">
    <property type="entry name" value="NAD(P)-binding Rossmann-like Domain"/>
    <property type="match status" value="1"/>
</dbReference>
<evidence type="ECO:0000259" key="2">
    <source>
        <dbReference type="Pfam" id="PF01370"/>
    </source>
</evidence>
<dbReference type="PANTHER" id="PTHR43000">
    <property type="entry name" value="DTDP-D-GLUCOSE 4,6-DEHYDRATASE-RELATED"/>
    <property type="match status" value="1"/>
</dbReference>
<organism evidence="3 4">
    <name type="scientific">Neobacillus bataviensis LMG 21833</name>
    <dbReference type="NCBI Taxonomy" id="1117379"/>
    <lineage>
        <taxon>Bacteria</taxon>
        <taxon>Bacillati</taxon>
        <taxon>Bacillota</taxon>
        <taxon>Bacilli</taxon>
        <taxon>Bacillales</taxon>
        <taxon>Bacillaceae</taxon>
        <taxon>Neobacillus</taxon>
    </lineage>
</organism>
<dbReference type="EMBL" id="AJLS01000009">
    <property type="protein sequence ID" value="EKN71337.1"/>
    <property type="molecule type" value="Genomic_DNA"/>
</dbReference>
<feature type="domain" description="NAD-dependent epimerase/dehydratase" evidence="2">
    <location>
        <begin position="4"/>
        <end position="236"/>
    </location>
</feature>
<dbReference type="PATRIC" id="fig|1117379.3.peg.336"/>
<dbReference type="RefSeq" id="WP_007083364.1">
    <property type="nucleotide sequence ID" value="NZ_AJLS01000009.1"/>
</dbReference>
<dbReference type="CDD" id="cd08946">
    <property type="entry name" value="SDR_e"/>
    <property type="match status" value="1"/>
</dbReference>
<dbReference type="SUPFAM" id="SSF51735">
    <property type="entry name" value="NAD(P)-binding Rossmann-fold domains"/>
    <property type="match status" value="1"/>
</dbReference>
<dbReference type="InterPro" id="IPR001509">
    <property type="entry name" value="Epimerase_deHydtase"/>
</dbReference>
<comment type="caution">
    <text evidence="3">The sequence shown here is derived from an EMBL/GenBank/DDBJ whole genome shotgun (WGS) entry which is preliminary data.</text>
</comment>